<protein>
    <submittedName>
        <fullName evidence="1">Uncharacterized protein</fullName>
    </submittedName>
</protein>
<keyword evidence="2" id="KW-1185">Reference proteome</keyword>
<gene>
    <name evidence="1" type="ORF">HS088_TW18G00637</name>
</gene>
<dbReference type="InParanoid" id="A0A7J7CCY8"/>
<reference evidence="1 2" key="1">
    <citation type="journal article" date="2020" name="Nat. Commun.">
        <title>Genome of Tripterygium wilfordii and identification of cytochrome P450 involved in triptolide biosynthesis.</title>
        <authorList>
            <person name="Tu L."/>
            <person name="Su P."/>
            <person name="Zhang Z."/>
            <person name="Gao L."/>
            <person name="Wang J."/>
            <person name="Hu T."/>
            <person name="Zhou J."/>
            <person name="Zhang Y."/>
            <person name="Zhao Y."/>
            <person name="Liu Y."/>
            <person name="Song Y."/>
            <person name="Tong Y."/>
            <person name="Lu Y."/>
            <person name="Yang J."/>
            <person name="Xu C."/>
            <person name="Jia M."/>
            <person name="Peters R.J."/>
            <person name="Huang L."/>
            <person name="Gao W."/>
        </authorList>
    </citation>
    <scope>NUCLEOTIDE SEQUENCE [LARGE SCALE GENOMIC DNA]</scope>
    <source>
        <strain evidence="2">cv. XIE 37</strain>
        <tissue evidence="1">Leaf</tissue>
    </source>
</reference>
<proteinExistence type="predicted"/>
<evidence type="ECO:0000313" key="1">
    <source>
        <dbReference type="EMBL" id="KAF5731950.1"/>
    </source>
</evidence>
<sequence length="730" mass="82019">MEPKDQNYQEFPQEATANVIKPTKRLFSGCPKPPAMQQPYNNCRKTRDLPNLSQCHACGFRVDVCTGKDQIQVLFSEWRIVLLCKKCLVRVESSKICSYCFEEVAENCFCCSQCRRSIHRDCFSIYKTVPPWSYSCAGTEFLVCIDCWIPKTIENRRAISTGKACKTVLDSTSSRVFESGNARVLDEGDCATSMEYVVKDANAVVEKKVKAAERAREVAPRKAVVGLAARKAVELASNALDLIAKRDEHGSVKGCDSDDKIDDVELAFRLHRAMNSSSRSSKTFCPVNSGCVVAMTMRDENAVACRKLEISVDRSASGHPDCVKIGDGDSSSYRDYSKSHPSVYVRRKRKVGKSCDKSNHEDVELNSIEGNGSCSNKLLNSSIGDESLHSESQIYCKQEDCNQPMDARCNGKSDRYFLKYRRKSGDRCFLKYRRKSGWRSRSNGKHNFLYEGVYHQIQASVCELPLNSSRESGFSNCSFQSCVFSLQASPSTNGLSREHSEGAQDYRAMNSSPRSSKTFCPVNSGCVVALTTRDENTVACRKLEISVDRSAPGHPDCVRIGDGDSSSYRDYLKSHRLVYDRRKRKVGKCCDKPDHEDVKVSSIEGNVSCSNKLLNSSIVDESLHSESQIYCKQEDCNQPMDARCNGKSDCYFLKYRRKSDDRCFLKYRRKSGWRSTSNGKCKFLYEGIYQQIQASVSELPLNSSRQHSEGIQDYSLAFPGVFDHGLEGRI</sequence>
<comment type="caution">
    <text evidence="1">The sequence shown here is derived from an EMBL/GenBank/DDBJ whole genome shotgun (WGS) entry which is preliminary data.</text>
</comment>
<dbReference type="Proteomes" id="UP000593562">
    <property type="component" value="Unassembled WGS sequence"/>
</dbReference>
<name>A0A7J7CCY8_TRIWF</name>
<dbReference type="AlphaFoldDB" id="A0A7J7CCY8"/>
<accession>A0A7J7CCY8</accession>
<dbReference type="EMBL" id="JAAARO010000018">
    <property type="protein sequence ID" value="KAF5731950.1"/>
    <property type="molecule type" value="Genomic_DNA"/>
</dbReference>
<dbReference type="OrthoDB" id="730111at2759"/>
<dbReference type="PANTHER" id="PTHR38530">
    <property type="entry name" value="OS06G0468300 PROTEIN"/>
    <property type="match status" value="1"/>
</dbReference>
<organism evidence="1 2">
    <name type="scientific">Tripterygium wilfordii</name>
    <name type="common">Thunder God vine</name>
    <dbReference type="NCBI Taxonomy" id="458696"/>
    <lineage>
        <taxon>Eukaryota</taxon>
        <taxon>Viridiplantae</taxon>
        <taxon>Streptophyta</taxon>
        <taxon>Embryophyta</taxon>
        <taxon>Tracheophyta</taxon>
        <taxon>Spermatophyta</taxon>
        <taxon>Magnoliopsida</taxon>
        <taxon>eudicotyledons</taxon>
        <taxon>Gunneridae</taxon>
        <taxon>Pentapetalae</taxon>
        <taxon>rosids</taxon>
        <taxon>fabids</taxon>
        <taxon>Celastrales</taxon>
        <taxon>Celastraceae</taxon>
        <taxon>Tripterygium</taxon>
    </lineage>
</organism>
<evidence type="ECO:0000313" key="2">
    <source>
        <dbReference type="Proteomes" id="UP000593562"/>
    </source>
</evidence>